<comment type="caution">
    <text evidence="4">The sequence shown here is derived from an EMBL/GenBank/DDBJ whole genome shotgun (WGS) entry which is preliminary data.</text>
</comment>
<dbReference type="InterPro" id="IPR011055">
    <property type="entry name" value="Dup_hybrid_motif"/>
</dbReference>
<evidence type="ECO:0000313" key="5">
    <source>
        <dbReference type="Proteomes" id="UP001147830"/>
    </source>
</evidence>
<protein>
    <submittedName>
        <fullName evidence="4">Peptidoglycan DD-metalloendopeptidase family protein</fullName>
    </submittedName>
</protein>
<dbReference type="FunFam" id="2.70.70.10:FF:000003">
    <property type="entry name" value="Murein hydrolase activator EnvC"/>
    <property type="match status" value="1"/>
</dbReference>
<dbReference type="InterPro" id="IPR050570">
    <property type="entry name" value="Cell_wall_metabolism_enzyme"/>
</dbReference>
<dbReference type="RefSeq" id="WP_260977282.1">
    <property type="nucleotide sequence ID" value="NZ_JAOANI010000028.1"/>
</dbReference>
<reference evidence="4" key="2">
    <citation type="submission" date="2022-08" db="EMBL/GenBank/DDBJ databases">
        <authorList>
            <person name="Dong C."/>
        </authorList>
    </citation>
    <scope>NUCLEOTIDE SEQUENCE</scope>
    <source>
        <strain evidence="4">59MF3M-4</strain>
    </source>
</reference>
<feature type="domain" description="M23ase beta-sheet core" evidence="3">
    <location>
        <begin position="275"/>
        <end position="368"/>
    </location>
</feature>
<dbReference type="AlphaFoldDB" id="A0A9X2WHH2"/>
<dbReference type="PANTHER" id="PTHR21666">
    <property type="entry name" value="PEPTIDASE-RELATED"/>
    <property type="match status" value="1"/>
</dbReference>
<sequence length="374" mass="42868">MKSLLLSGFCLALLCLPAHADDEAKLDALKTEIAKLEQWLNSAKDEYSQLNDALRKSDKDIAELSKQIEQTRTRLQEEKDRLKKLRQEQGQLRQLQDKHRQHLAEQLRAAQRIGSEGPLKLLLNQDDPQQAQRMLRYFSYFNNARIDHIHHILAELERLDKLAELIAQQEQQLLATEKSLLGKNREMATRKQEQQQLLAKLAGQMKNEQQRLAQKQADRKRLEALLSEVQTLLVNSPRKEDARPITALKGKLPRPVNGRVLHAFGNRNNDSMNRWEGWVMSAPEGLPVRAIHHGRVVYSDWLRGFGLITIIDHGQGYLSLYAHNQTLLRDVGAWVNQGDSIATIGRSGGSTEPNLYFEIRYKGKPQDPAAWLKR</sequence>
<dbReference type="EMBL" id="JAOANI010000028">
    <property type="protein sequence ID" value="MCT7360448.1"/>
    <property type="molecule type" value="Genomic_DNA"/>
</dbReference>
<name>A0A9X2WHH2_9GAMM</name>
<dbReference type="PANTHER" id="PTHR21666:SF270">
    <property type="entry name" value="MUREIN HYDROLASE ACTIVATOR ENVC"/>
    <property type="match status" value="1"/>
</dbReference>
<evidence type="ECO:0000313" key="4">
    <source>
        <dbReference type="EMBL" id="MCT7360448.1"/>
    </source>
</evidence>
<keyword evidence="1" id="KW-0175">Coiled coil</keyword>
<dbReference type="CDD" id="cd12797">
    <property type="entry name" value="M23_peptidase"/>
    <property type="match status" value="1"/>
</dbReference>
<dbReference type="Gene3D" id="2.70.70.10">
    <property type="entry name" value="Glucose Permease (Domain IIA)"/>
    <property type="match status" value="1"/>
</dbReference>
<proteinExistence type="predicted"/>
<feature type="coiled-coil region" evidence="1">
    <location>
        <begin position="26"/>
        <end position="105"/>
    </location>
</feature>
<dbReference type="Gene3D" id="6.10.250.3150">
    <property type="match status" value="1"/>
</dbReference>
<dbReference type="Proteomes" id="UP001147830">
    <property type="component" value="Unassembled WGS sequence"/>
</dbReference>
<feature type="chain" id="PRO_5040893003" evidence="2">
    <location>
        <begin position="21"/>
        <end position="374"/>
    </location>
</feature>
<dbReference type="InterPro" id="IPR016047">
    <property type="entry name" value="M23ase_b-sheet_dom"/>
</dbReference>
<dbReference type="GO" id="GO:0004222">
    <property type="term" value="F:metalloendopeptidase activity"/>
    <property type="evidence" value="ECO:0007669"/>
    <property type="project" value="TreeGrafter"/>
</dbReference>
<organism evidence="4 5">
    <name type="scientific">Thalassolituus pacificus</name>
    <dbReference type="NCBI Taxonomy" id="2975440"/>
    <lineage>
        <taxon>Bacteria</taxon>
        <taxon>Pseudomonadati</taxon>
        <taxon>Pseudomonadota</taxon>
        <taxon>Gammaproteobacteria</taxon>
        <taxon>Oceanospirillales</taxon>
        <taxon>Oceanospirillaceae</taxon>
        <taxon>Thalassolituus</taxon>
    </lineage>
</organism>
<feature type="coiled-coil region" evidence="1">
    <location>
        <begin position="152"/>
        <end position="232"/>
    </location>
</feature>
<evidence type="ECO:0000256" key="2">
    <source>
        <dbReference type="SAM" id="SignalP"/>
    </source>
</evidence>
<dbReference type="SUPFAM" id="SSF51261">
    <property type="entry name" value="Duplicated hybrid motif"/>
    <property type="match status" value="1"/>
</dbReference>
<accession>A0A9X2WHH2</accession>
<reference evidence="4" key="1">
    <citation type="journal article" date="2022" name="Front. Microbiol.">
        <title>Genome-based taxonomic rearrangement of Oceanobacter-related bacteria including the description of Thalassolituus hydrocarbonoclasticus sp. nov. and Thalassolituus pacificus sp. nov. and emended description of the genus Thalassolituus.</title>
        <authorList>
            <person name="Dong C."/>
            <person name="Wei L."/>
            <person name="Wang J."/>
            <person name="Lai Q."/>
            <person name="Huang Z."/>
            <person name="Shao Z."/>
        </authorList>
    </citation>
    <scope>NUCLEOTIDE SEQUENCE</scope>
    <source>
        <strain evidence="4">59MF3M-4</strain>
    </source>
</reference>
<feature type="signal peptide" evidence="2">
    <location>
        <begin position="1"/>
        <end position="20"/>
    </location>
</feature>
<keyword evidence="2" id="KW-0732">Signal</keyword>
<dbReference type="Pfam" id="PF01551">
    <property type="entry name" value="Peptidase_M23"/>
    <property type="match status" value="1"/>
</dbReference>
<evidence type="ECO:0000256" key="1">
    <source>
        <dbReference type="SAM" id="Coils"/>
    </source>
</evidence>
<keyword evidence="5" id="KW-1185">Reference proteome</keyword>
<evidence type="ECO:0000259" key="3">
    <source>
        <dbReference type="Pfam" id="PF01551"/>
    </source>
</evidence>
<gene>
    <name evidence="4" type="ORF">NYR02_15600</name>
</gene>